<keyword evidence="4" id="KW-0347">Helicase</keyword>
<organism evidence="4 5">
    <name type="scientific">candidate division CSSED10-310 bacterium</name>
    <dbReference type="NCBI Taxonomy" id="2855610"/>
    <lineage>
        <taxon>Bacteria</taxon>
        <taxon>Bacteria division CSSED10-310</taxon>
    </lineage>
</organism>
<evidence type="ECO:0000313" key="5">
    <source>
        <dbReference type="Proteomes" id="UP001594351"/>
    </source>
</evidence>
<keyword evidence="4" id="KW-0067">ATP-binding</keyword>
<evidence type="ECO:0000256" key="1">
    <source>
        <dbReference type="ARBA" id="ARBA00022801"/>
    </source>
</evidence>
<comment type="caution">
    <text evidence="4">The sequence shown here is derived from an EMBL/GenBank/DDBJ whole genome shotgun (WGS) entry which is preliminary data.</text>
</comment>
<dbReference type="SMART" id="SM00487">
    <property type="entry name" value="DEXDc"/>
    <property type="match status" value="1"/>
</dbReference>
<gene>
    <name evidence="4" type="ORF">ACFL27_12300</name>
</gene>
<dbReference type="Gene3D" id="3.40.50.300">
    <property type="entry name" value="P-loop containing nucleotide triphosphate hydrolases"/>
    <property type="match status" value="1"/>
</dbReference>
<proteinExistence type="predicted"/>
<dbReference type="PROSITE" id="PS51194">
    <property type="entry name" value="HELICASE_CTER"/>
    <property type="match status" value="1"/>
</dbReference>
<dbReference type="InterPro" id="IPR038718">
    <property type="entry name" value="SNF2-like_sf"/>
</dbReference>
<dbReference type="InterPro" id="IPR001650">
    <property type="entry name" value="Helicase_C-like"/>
</dbReference>
<dbReference type="PANTHER" id="PTHR45766:SF6">
    <property type="entry name" value="SWI_SNF-RELATED MATRIX-ASSOCIATED ACTIN-DEPENDENT REGULATOR OF CHROMATIN SUBFAMILY A-LIKE PROTEIN 1"/>
    <property type="match status" value="1"/>
</dbReference>
<reference evidence="4 5" key="1">
    <citation type="submission" date="2024-09" db="EMBL/GenBank/DDBJ databases">
        <title>Laminarin stimulates single cell rates of sulfate reduction while oxygen inhibits transcriptomic activity in coastal marine sediment.</title>
        <authorList>
            <person name="Lindsay M."/>
            <person name="Orcutt B."/>
            <person name="Emerson D."/>
            <person name="Stepanauskas R."/>
            <person name="D'Angelo T."/>
        </authorList>
    </citation>
    <scope>NUCLEOTIDE SEQUENCE [LARGE SCALE GENOMIC DNA]</scope>
    <source>
        <strain evidence="4">SAG AM-311-K15</strain>
    </source>
</reference>
<dbReference type="InterPro" id="IPR014001">
    <property type="entry name" value="Helicase_ATP-bd"/>
</dbReference>
<dbReference type="Pfam" id="PF00271">
    <property type="entry name" value="Helicase_C"/>
    <property type="match status" value="1"/>
</dbReference>
<feature type="domain" description="Helicase C-terminal" evidence="3">
    <location>
        <begin position="1006"/>
        <end position="1218"/>
    </location>
</feature>
<dbReference type="InterPro" id="IPR000330">
    <property type="entry name" value="SNF2_N"/>
</dbReference>
<dbReference type="CDD" id="cd18793">
    <property type="entry name" value="SF2_C_SNF"/>
    <property type="match status" value="1"/>
</dbReference>
<evidence type="ECO:0000313" key="4">
    <source>
        <dbReference type="EMBL" id="MFC1850966.1"/>
    </source>
</evidence>
<dbReference type="EC" id="3.6.4.-" evidence="4"/>
<dbReference type="InterPro" id="IPR027417">
    <property type="entry name" value="P-loop_NTPase"/>
</dbReference>
<keyword evidence="4" id="KW-0547">Nucleotide-binding</keyword>
<protein>
    <submittedName>
        <fullName evidence="4">DEAD/DEAH box helicase</fullName>
        <ecNumber evidence="4">3.6.4.-</ecNumber>
    </submittedName>
</protein>
<sequence>MLNLFLHWQVETAPQSALDFTTALLSLLFNQSEHLDIRDTTGAYHEDLDLHEATALVKKRVVSEVELILNSGTQKKAALVKIRTSENDTTSSVFLEFSGEARFEQLIYPSPEIEVNWLQSDIDGNSPLAVLAFFHDLDGLHPLSFHGIVGLASQFQDFRGAELRIGLSDVPNAVKARWLITQTDLSSKFTYQIYGLHDKSLWLPENCIETNEAKLDLWLEVYEQIAEPQSILAEKDFNQNLVACYAENQGDPEALQQLIQEHVSAAVILEQFSEEKLKEITFLTTPQKGSILALFAQNNSLVLAIDFEQPPEIVCRTLLHGIGHIVRGHIRADDDYGHSDTVESISGRGPLQRWDREVQEKFKTWFEPVRHIQSLDDCTNVEKAQLGLWRMIGEMIGESRRLHPLAEQYQPVIYQRQAAQRIVAMLEDYGGAMLCDGVGLGKTYVATTLMVHYANSWRDQWASTPDRLLEDPFRITVLAPNSVVSTWKREALPGLASFGVPLVSIRVISHTKVSRISGTSAILEPVRNGVSDLEHLLLSDLVIVDEAHNFRSIAARRTKVLRDLLRVQPRRESRRRVVLLTATPINNSLDDLRQEVSLLFSRSLLISDAKTDDGYRRQAEREINDRCVKARKARKKGDVSGLVIFGYMEAKFSEALDFRDDLDFGPDVKRIGDYLKEQDGHLKEMQDIIRTEAQSGTTVDVNRAPIRIAEELLDRIVVQRSRSLCKEIERQQGSDIQPLFRPDAAPPEKLYYSDEYDGIKDVLASFLPLFDSGIEEQEKRKRPPLSLKVYMWYDVREGVKDAEELSSVVGLQRVLALKRLESSPVSFLISLLRLTVLHVHRLQQLDDLCLFVGDENKHSQLQAEIQAILIKLDQEALIKIHCLATGESISVSGIDFIKSLSKAYKTDQPLADREELPRQLSLWMDLEDMADQPTKEQVNRLWKLREAIITDFETLLMVTPGLADIVFGRFDRTEWPHRFISKGETIDWPRSAAWGLRLVTDGKIRQLFNRLLLARRDGQKVIVFSQFSDTIAYVRSVLEASNNFNRAEWQIVLSGLGVPRLTSQEIKDLRDVTVAITGDTPDRDDVVNAFAPFYRIGPFRLSAEGATEHERMTLWTNWETSWLGAISKGVDVLLSSDVLAEGVNLQDTSMLINFDVHWNPVRMIQRTGRIDRRLNSRIEQAQAFPDLEELTARFGKPVPNYYWHKHPGESPITVNMILSDELEAALQLRERIATKTLAIDFTLGLEQGTGAEADWMTNYRYHGISSLNSFQKDRAIEQIASYHEKLTRAFSHHGIRKKWAENLNCWFQSGDANHGSPLIGRALLGLRGGELERFSRYIEPIVVNGIPFWFWAEKQPGESMFDGWLILDGRSENFPPRPRRDIPWTDTVALPVKASHLLAIVEKIDKDPNLVVLPATKSW</sequence>
<dbReference type="PANTHER" id="PTHR45766">
    <property type="entry name" value="DNA ANNEALING HELICASE AND ENDONUCLEASE ZRANB3 FAMILY MEMBER"/>
    <property type="match status" value="1"/>
</dbReference>
<dbReference type="Gene3D" id="3.40.50.10810">
    <property type="entry name" value="Tandem AAA-ATPase domain"/>
    <property type="match status" value="1"/>
</dbReference>
<dbReference type="SMART" id="SM00490">
    <property type="entry name" value="HELICc"/>
    <property type="match status" value="1"/>
</dbReference>
<dbReference type="EMBL" id="JBHPBY010000138">
    <property type="protein sequence ID" value="MFC1850966.1"/>
    <property type="molecule type" value="Genomic_DNA"/>
</dbReference>
<evidence type="ECO:0000259" key="2">
    <source>
        <dbReference type="PROSITE" id="PS51192"/>
    </source>
</evidence>
<dbReference type="SUPFAM" id="SSF52540">
    <property type="entry name" value="P-loop containing nucleoside triphosphate hydrolases"/>
    <property type="match status" value="2"/>
</dbReference>
<keyword evidence="1 4" id="KW-0378">Hydrolase</keyword>
<feature type="non-terminal residue" evidence="4">
    <location>
        <position position="1419"/>
    </location>
</feature>
<dbReference type="PROSITE" id="PS51192">
    <property type="entry name" value="HELICASE_ATP_BIND_1"/>
    <property type="match status" value="1"/>
</dbReference>
<accession>A0ABV6YY18</accession>
<dbReference type="Proteomes" id="UP001594351">
    <property type="component" value="Unassembled WGS sequence"/>
</dbReference>
<feature type="domain" description="Helicase ATP-binding" evidence="2">
    <location>
        <begin position="423"/>
        <end position="602"/>
    </location>
</feature>
<dbReference type="InterPro" id="IPR049730">
    <property type="entry name" value="SNF2/RAD54-like_C"/>
</dbReference>
<keyword evidence="5" id="KW-1185">Reference proteome</keyword>
<dbReference type="GO" id="GO:0016787">
    <property type="term" value="F:hydrolase activity"/>
    <property type="evidence" value="ECO:0007669"/>
    <property type="project" value="UniProtKB-KW"/>
</dbReference>
<dbReference type="Pfam" id="PF00176">
    <property type="entry name" value="SNF2-rel_dom"/>
    <property type="match status" value="1"/>
</dbReference>
<dbReference type="GO" id="GO:0004386">
    <property type="term" value="F:helicase activity"/>
    <property type="evidence" value="ECO:0007669"/>
    <property type="project" value="UniProtKB-KW"/>
</dbReference>
<evidence type="ECO:0000259" key="3">
    <source>
        <dbReference type="PROSITE" id="PS51194"/>
    </source>
</evidence>
<name>A0ABV6YY18_UNCC1</name>